<dbReference type="Pfam" id="PF25963">
    <property type="entry name" value="Beta-barrel_AAEA"/>
    <property type="match status" value="1"/>
</dbReference>
<evidence type="ECO:0000256" key="1">
    <source>
        <dbReference type="ARBA" id="ARBA00004167"/>
    </source>
</evidence>
<evidence type="ECO:0000256" key="3">
    <source>
        <dbReference type="ARBA" id="ARBA00022692"/>
    </source>
</evidence>
<evidence type="ECO:0000313" key="10">
    <source>
        <dbReference type="EMBL" id="SDX64159.1"/>
    </source>
</evidence>
<comment type="similarity">
    <text evidence="2">Belongs to the membrane fusion protein (MFP) (TC 8.A.1) family.</text>
</comment>
<feature type="transmembrane region" description="Helical" evidence="7">
    <location>
        <begin position="7"/>
        <end position="27"/>
    </location>
</feature>
<organism evidence="10 11">
    <name type="scientific">Aidingimonas halophila</name>
    <dbReference type="NCBI Taxonomy" id="574349"/>
    <lineage>
        <taxon>Bacteria</taxon>
        <taxon>Pseudomonadati</taxon>
        <taxon>Pseudomonadota</taxon>
        <taxon>Gammaproteobacteria</taxon>
        <taxon>Oceanospirillales</taxon>
        <taxon>Halomonadaceae</taxon>
        <taxon>Aidingimonas</taxon>
    </lineage>
</organism>
<gene>
    <name evidence="10" type="ORF">SAMN05443545_106250</name>
</gene>
<feature type="coiled-coil region" evidence="6">
    <location>
        <begin position="84"/>
        <end position="201"/>
    </location>
</feature>
<dbReference type="AlphaFoldDB" id="A0A1H3DER0"/>
<evidence type="ECO:0000256" key="6">
    <source>
        <dbReference type="SAM" id="Coils"/>
    </source>
</evidence>
<sequence>MTPEQRFARWVRVAIAAFIGLFLYFIIADTYMPMTPQARAMRPVTSVAPEVDGRVERVVVDNNTRVEEGDLLFRLDEEPYRLALERARLTREEARRDNARLKAELAAARAELVAARASADELERERRRYDTLAERQDVSRQQYEQVDADYQSARASADAAQANIDALEVELGEDGEANLRLRQAENAVATAQLDLERTRVRAEHDGIVTNLQLQEGSVTSSGSSVLAIVEDELDIVADFREKTLRHVSPGDPVRVVFDAWPGEVFQAEVRSVDPGVQDGQIPADGQLADIPTTDRWVRDAQRLRLHVTLDELPASLPASGARATVQLVPGDHWLAWPFAWLQIHAISWVHHVY</sequence>
<proteinExistence type="inferred from homology"/>
<dbReference type="InterPro" id="IPR058625">
    <property type="entry name" value="MdtA-like_BSH"/>
</dbReference>
<dbReference type="Pfam" id="PF25917">
    <property type="entry name" value="BSH_RND"/>
    <property type="match status" value="1"/>
</dbReference>
<accession>A0A1H3DER0</accession>
<feature type="domain" description="Multidrug resistance protein MdtA-like barrel-sandwich hybrid" evidence="8">
    <location>
        <begin position="45"/>
        <end position="229"/>
    </location>
</feature>
<name>A0A1H3DER0_9GAMM</name>
<dbReference type="PANTHER" id="PTHR30386:SF26">
    <property type="entry name" value="TRANSPORT PROTEIN COMB"/>
    <property type="match status" value="1"/>
</dbReference>
<dbReference type="OrthoDB" id="8958519at2"/>
<keyword evidence="11" id="KW-1185">Reference proteome</keyword>
<keyword evidence="5 7" id="KW-0472">Membrane</keyword>
<comment type="subcellular location">
    <subcellularLocation>
        <location evidence="1">Membrane</location>
        <topology evidence="1">Single-pass membrane protein</topology>
    </subcellularLocation>
</comment>
<dbReference type="Proteomes" id="UP000198500">
    <property type="component" value="Unassembled WGS sequence"/>
</dbReference>
<evidence type="ECO:0000256" key="5">
    <source>
        <dbReference type="ARBA" id="ARBA00023136"/>
    </source>
</evidence>
<dbReference type="RefSeq" id="WP_092570440.1">
    <property type="nucleotide sequence ID" value="NZ_BMXH01000005.1"/>
</dbReference>
<dbReference type="PANTHER" id="PTHR30386">
    <property type="entry name" value="MEMBRANE FUSION SUBUNIT OF EMRAB-TOLC MULTIDRUG EFFLUX PUMP"/>
    <property type="match status" value="1"/>
</dbReference>
<dbReference type="InterPro" id="IPR050739">
    <property type="entry name" value="MFP"/>
</dbReference>
<evidence type="ECO:0000259" key="8">
    <source>
        <dbReference type="Pfam" id="PF25917"/>
    </source>
</evidence>
<keyword evidence="6" id="KW-0175">Coiled coil</keyword>
<dbReference type="GO" id="GO:0016020">
    <property type="term" value="C:membrane"/>
    <property type="evidence" value="ECO:0007669"/>
    <property type="project" value="UniProtKB-SubCell"/>
</dbReference>
<dbReference type="InterPro" id="IPR058634">
    <property type="entry name" value="AaeA-lik-b-barrel"/>
</dbReference>
<dbReference type="Gene3D" id="1.10.287.470">
    <property type="entry name" value="Helix hairpin bin"/>
    <property type="match status" value="2"/>
</dbReference>
<evidence type="ECO:0000256" key="2">
    <source>
        <dbReference type="ARBA" id="ARBA00009477"/>
    </source>
</evidence>
<dbReference type="STRING" id="574349.SAMN05443545_106250"/>
<keyword evidence="3 7" id="KW-0812">Transmembrane</keyword>
<dbReference type="Gene3D" id="2.40.30.170">
    <property type="match status" value="1"/>
</dbReference>
<evidence type="ECO:0000259" key="9">
    <source>
        <dbReference type="Pfam" id="PF25963"/>
    </source>
</evidence>
<evidence type="ECO:0000256" key="7">
    <source>
        <dbReference type="SAM" id="Phobius"/>
    </source>
</evidence>
<feature type="domain" description="p-hydroxybenzoic acid efflux pump subunit AaeA-like beta-barrel" evidence="9">
    <location>
        <begin position="235"/>
        <end position="326"/>
    </location>
</feature>
<evidence type="ECO:0000256" key="4">
    <source>
        <dbReference type="ARBA" id="ARBA00022989"/>
    </source>
</evidence>
<dbReference type="SUPFAM" id="SSF111369">
    <property type="entry name" value="HlyD-like secretion proteins"/>
    <property type="match status" value="2"/>
</dbReference>
<keyword evidence="4 7" id="KW-1133">Transmembrane helix</keyword>
<evidence type="ECO:0000313" key="11">
    <source>
        <dbReference type="Proteomes" id="UP000198500"/>
    </source>
</evidence>
<dbReference type="Gene3D" id="2.40.50.100">
    <property type="match status" value="1"/>
</dbReference>
<dbReference type="EMBL" id="FNNI01000006">
    <property type="protein sequence ID" value="SDX64159.1"/>
    <property type="molecule type" value="Genomic_DNA"/>
</dbReference>
<protein>
    <submittedName>
        <fullName evidence="10">Multidrug resistance efflux pump</fullName>
    </submittedName>
</protein>
<reference evidence="10 11" key="1">
    <citation type="submission" date="2016-10" db="EMBL/GenBank/DDBJ databases">
        <authorList>
            <person name="de Groot N.N."/>
        </authorList>
    </citation>
    <scope>NUCLEOTIDE SEQUENCE [LARGE SCALE GENOMIC DNA]</scope>
    <source>
        <strain evidence="10 11">DSM 19219</strain>
    </source>
</reference>